<dbReference type="PROSITE" id="PS50977">
    <property type="entry name" value="HTH_TETR_2"/>
    <property type="match status" value="1"/>
</dbReference>
<protein>
    <submittedName>
        <fullName evidence="6">TetR family transcriptional regulator</fullName>
    </submittedName>
</protein>
<accession>A0A537JWQ6</accession>
<dbReference type="AlphaFoldDB" id="A0A537JWQ6"/>
<dbReference type="Proteomes" id="UP000318509">
    <property type="component" value="Unassembled WGS sequence"/>
</dbReference>
<dbReference type="Gene3D" id="1.10.357.10">
    <property type="entry name" value="Tetracycline Repressor, domain 2"/>
    <property type="match status" value="1"/>
</dbReference>
<dbReference type="Pfam" id="PF00440">
    <property type="entry name" value="TetR_N"/>
    <property type="match status" value="1"/>
</dbReference>
<dbReference type="PANTHER" id="PTHR47506:SF1">
    <property type="entry name" value="HTH-TYPE TRANSCRIPTIONAL REGULATOR YJDC"/>
    <property type="match status" value="1"/>
</dbReference>
<organism evidence="6 7">
    <name type="scientific">Candidatus Segetimicrobium genomatis</name>
    <dbReference type="NCBI Taxonomy" id="2569760"/>
    <lineage>
        <taxon>Bacteria</taxon>
        <taxon>Bacillati</taxon>
        <taxon>Candidatus Sysuimicrobiota</taxon>
        <taxon>Candidatus Sysuimicrobiia</taxon>
        <taxon>Candidatus Sysuimicrobiales</taxon>
        <taxon>Candidatus Segetimicrobiaceae</taxon>
        <taxon>Candidatus Segetimicrobium</taxon>
    </lineage>
</organism>
<reference evidence="6 7" key="1">
    <citation type="journal article" date="2019" name="Nat. Microbiol.">
        <title>Mediterranean grassland soil C-N compound turnover is dependent on rainfall and depth, and is mediated by genomically divergent microorganisms.</title>
        <authorList>
            <person name="Diamond S."/>
            <person name="Andeer P.F."/>
            <person name="Li Z."/>
            <person name="Crits-Christoph A."/>
            <person name="Burstein D."/>
            <person name="Anantharaman K."/>
            <person name="Lane K.R."/>
            <person name="Thomas B.C."/>
            <person name="Pan C."/>
            <person name="Northen T.R."/>
            <person name="Banfield J.F."/>
        </authorList>
    </citation>
    <scope>NUCLEOTIDE SEQUENCE [LARGE SCALE GENOMIC DNA]</scope>
    <source>
        <strain evidence="6">NP_3</strain>
    </source>
</reference>
<comment type="caution">
    <text evidence="6">The sequence shown here is derived from an EMBL/GenBank/DDBJ whole genome shotgun (WGS) entry which is preliminary data.</text>
</comment>
<evidence type="ECO:0000256" key="4">
    <source>
        <dbReference type="PROSITE-ProRule" id="PRU00335"/>
    </source>
</evidence>
<dbReference type="InterPro" id="IPR036271">
    <property type="entry name" value="Tet_transcr_reg_TetR-rel_C_sf"/>
</dbReference>
<evidence type="ECO:0000256" key="2">
    <source>
        <dbReference type="ARBA" id="ARBA00023125"/>
    </source>
</evidence>
<evidence type="ECO:0000313" key="7">
    <source>
        <dbReference type="Proteomes" id="UP000318509"/>
    </source>
</evidence>
<dbReference type="InterPro" id="IPR011075">
    <property type="entry name" value="TetR_C"/>
</dbReference>
<dbReference type="Pfam" id="PF16925">
    <property type="entry name" value="TetR_C_13"/>
    <property type="match status" value="1"/>
</dbReference>
<dbReference type="InterPro" id="IPR001647">
    <property type="entry name" value="HTH_TetR"/>
</dbReference>
<evidence type="ECO:0000256" key="3">
    <source>
        <dbReference type="ARBA" id="ARBA00023163"/>
    </source>
</evidence>
<dbReference type="SUPFAM" id="SSF46689">
    <property type="entry name" value="Homeodomain-like"/>
    <property type="match status" value="1"/>
</dbReference>
<dbReference type="SUPFAM" id="SSF48498">
    <property type="entry name" value="Tetracyclin repressor-like, C-terminal domain"/>
    <property type="match status" value="1"/>
</dbReference>
<keyword evidence="3" id="KW-0804">Transcription</keyword>
<evidence type="ECO:0000256" key="1">
    <source>
        <dbReference type="ARBA" id="ARBA00023015"/>
    </source>
</evidence>
<proteinExistence type="predicted"/>
<name>A0A537JWQ6_9BACT</name>
<dbReference type="EMBL" id="VBAK01000149">
    <property type="protein sequence ID" value="TMI87920.1"/>
    <property type="molecule type" value="Genomic_DNA"/>
</dbReference>
<dbReference type="PANTHER" id="PTHR47506">
    <property type="entry name" value="TRANSCRIPTIONAL REGULATORY PROTEIN"/>
    <property type="match status" value="1"/>
</dbReference>
<feature type="DNA-binding region" description="H-T-H motif" evidence="4">
    <location>
        <begin position="28"/>
        <end position="47"/>
    </location>
</feature>
<dbReference type="PRINTS" id="PR00455">
    <property type="entry name" value="HTHTETR"/>
</dbReference>
<evidence type="ECO:0000313" key="6">
    <source>
        <dbReference type="EMBL" id="TMI87920.1"/>
    </source>
</evidence>
<keyword evidence="2 4" id="KW-0238">DNA-binding</keyword>
<sequence length="196" mass="22183">MKRDRCSRERILEAAGALFHLRGFQSTGLDDILETSGVCRSNFYYHFRSKEDLGLEVLRRQAGAFEAGYIRGLLENAALPARRRLELLYKNVASRHRADGYRRGCPFGNLAAELSGIHPEFRRCLSAFFARWEESVDRCLREGVARGEFRPDLDTRRTATALVGQIEGAVLLMKAHRRADPIEAGVGTLLKLMESR</sequence>
<feature type="domain" description="HTH tetR-type" evidence="5">
    <location>
        <begin position="5"/>
        <end position="65"/>
    </location>
</feature>
<evidence type="ECO:0000259" key="5">
    <source>
        <dbReference type="PROSITE" id="PS50977"/>
    </source>
</evidence>
<gene>
    <name evidence="6" type="ORF">E6H00_14245</name>
</gene>
<keyword evidence="1" id="KW-0805">Transcription regulation</keyword>
<dbReference type="GO" id="GO:0003677">
    <property type="term" value="F:DNA binding"/>
    <property type="evidence" value="ECO:0007669"/>
    <property type="project" value="UniProtKB-UniRule"/>
</dbReference>
<dbReference type="InterPro" id="IPR009057">
    <property type="entry name" value="Homeodomain-like_sf"/>
</dbReference>